<organism evidence="2 5">
    <name type="scientific">Plasmodium ovale curtisi</name>
    <dbReference type="NCBI Taxonomy" id="864141"/>
    <lineage>
        <taxon>Eukaryota</taxon>
        <taxon>Sar</taxon>
        <taxon>Alveolata</taxon>
        <taxon>Apicomplexa</taxon>
        <taxon>Aconoidasida</taxon>
        <taxon>Haemosporida</taxon>
        <taxon>Plasmodiidae</taxon>
        <taxon>Plasmodium</taxon>
        <taxon>Plasmodium (Plasmodium)</taxon>
    </lineage>
</organism>
<evidence type="ECO:0000313" key="2">
    <source>
        <dbReference type="EMBL" id="SBS86566.1"/>
    </source>
</evidence>
<evidence type="ECO:0000256" key="1">
    <source>
        <dbReference type="SAM" id="MobiDB-lite"/>
    </source>
</evidence>
<reference evidence="2" key="2">
    <citation type="submission" date="2016-05" db="EMBL/GenBank/DDBJ databases">
        <authorList>
            <person name="Lavstsen T."/>
            <person name="Jespersen J.S."/>
        </authorList>
    </citation>
    <scope>NUCLEOTIDE SEQUENCE [LARGE SCALE GENOMIC DNA]</scope>
</reference>
<reference evidence="4 5" key="1">
    <citation type="submission" date="2016-05" db="EMBL/GenBank/DDBJ databases">
        <authorList>
            <person name="Naeem Raeece"/>
        </authorList>
    </citation>
    <scope>NUCLEOTIDE SEQUENCE [LARGE SCALE GENOMIC DNA]</scope>
</reference>
<name>A0A1A8W3K9_PLAOA</name>
<dbReference type="Proteomes" id="UP000078546">
    <property type="component" value="Unassembled WGS sequence"/>
</dbReference>
<evidence type="ECO:0000313" key="5">
    <source>
        <dbReference type="Proteomes" id="UP000078560"/>
    </source>
</evidence>
<evidence type="ECO:0000313" key="3">
    <source>
        <dbReference type="EMBL" id="SBS96980.1"/>
    </source>
</evidence>
<protein>
    <submittedName>
        <fullName evidence="2">Uncharacterized protein</fullName>
    </submittedName>
</protein>
<dbReference type="Proteomes" id="UP000078560">
    <property type="component" value="Unassembled WGS sequence"/>
</dbReference>
<dbReference type="EMBL" id="FLQV01000642">
    <property type="protein sequence ID" value="SBS96980.1"/>
    <property type="molecule type" value="Genomic_DNA"/>
</dbReference>
<sequence>MEGKEGRWKKRNDGKGRDEEERTRKEKKDGEGRDEERKRRFYILRKTLKRQPLQTCSKETFALQELV</sequence>
<dbReference type="AlphaFoldDB" id="A0A1A8W3K9"/>
<proteinExistence type="predicted"/>
<evidence type="ECO:0000313" key="4">
    <source>
        <dbReference type="Proteomes" id="UP000078546"/>
    </source>
</evidence>
<gene>
    <name evidence="3" type="ORF">POVCU1_034910</name>
    <name evidence="2" type="ORF">POVCU2_0037920</name>
</gene>
<feature type="region of interest" description="Disordered" evidence="1">
    <location>
        <begin position="1"/>
        <end position="36"/>
    </location>
</feature>
<dbReference type="EMBL" id="FLQU01000503">
    <property type="protein sequence ID" value="SBS86566.1"/>
    <property type="molecule type" value="Genomic_DNA"/>
</dbReference>
<accession>A0A1A8W3K9</accession>